<dbReference type="Proteomes" id="UP001500866">
    <property type="component" value="Unassembled WGS sequence"/>
</dbReference>
<evidence type="ECO:0000313" key="2">
    <source>
        <dbReference type="EMBL" id="GAA0608318.1"/>
    </source>
</evidence>
<dbReference type="SUPFAM" id="SSF54593">
    <property type="entry name" value="Glyoxalase/Bleomycin resistance protein/Dihydroxybiphenyl dioxygenase"/>
    <property type="match status" value="1"/>
</dbReference>
<feature type="domain" description="VOC" evidence="1">
    <location>
        <begin position="4"/>
        <end position="41"/>
    </location>
</feature>
<dbReference type="InterPro" id="IPR029068">
    <property type="entry name" value="Glyas_Bleomycin-R_OHBP_Dase"/>
</dbReference>
<reference evidence="3" key="1">
    <citation type="journal article" date="2019" name="Int. J. Syst. Evol. Microbiol.">
        <title>The Global Catalogue of Microorganisms (GCM) 10K type strain sequencing project: providing services to taxonomists for standard genome sequencing and annotation.</title>
        <authorList>
            <consortium name="The Broad Institute Genomics Platform"/>
            <consortium name="The Broad Institute Genome Sequencing Center for Infectious Disease"/>
            <person name="Wu L."/>
            <person name="Ma J."/>
        </authorList>
    </citation>
    <scope>NUCLEOTIDE SEQUENCE [LARGE SCALE GENOMIC DNA]</scope>
    <source>
        <strain evidence="3">JCM 15395</strain>
    </source>
</reference>
<accession>A0ABP3RD78</accession>
<dbReference type="PROSITE" id="PS51819">
    <property type="entry name" value="VOC"/>
    <property type="match status" value="1"/>
</dbReference>
<name>A0ABP3RD78_9BACI</name>
<organism evidence="2 3">
    <name type="scientific">Virgibacillus siamensis</name>
    <dbReference type="NCBI Taxonomy" id="480071"/>
    <lineage>
        <taxon>Bacteria</taxon>
        <taxon>Bacillati</taxon>
        <taxon>Bacillota</taxon>
        <taxon>Bacilli</taxon>
        <taxon>Bacillales</taxon>
        <taxon>Bacillaceae</taxon>
        <taxon>Virgibacillus</taxon>
    </lineage>
</organism>
<evidence type="ECO:0000259" key="1">
    <source>
        <dbReference type="PROSITE" id="PS51819"/>
    </source>
</evidence>
<keyword evidence="3" id="KW-1185">Reference proteome</keyword>
<gene>
    <name evidence="2" type="ORF">GCM10009001_27090</name>
</gene>
<dbReference type="InterPro" id="IPR004360">
    <property type="entry name" value="Glyas_Fos-R_dOase_dom"/>
</dbReference>
<comment type="caution">
    <text evidence="2">The sequence shown here is derived from an EMBL/GenBank/DDBJ whole genome shotgun (WGS) entry which is preliminary data.</text>
</comment>
<dbReference type="PANTHER" id="PTHR36437">
    <property type="entry name" value="GLYOXALASE/BLEOMYCIN RESISTANCE PROTEIN/DIOXYGENASE"/>
    <property type="match status" value="1"/>
</dbReference>
<dbReference type="Pfam" id="PF00903">
    <property type="entry name" value="Glyoxalase"/>
    <property type="match status" value="1"/>
</dbReference>
<proteinExistence type="predicted"/>
<protein>
    <recommendedName>
        <fullName evidence="1">VOC domain-containing protein</fullName>
    </recommendedName>
</protein>
<evidence type="ECO:0000313" key="3">
    <source>
        <dbReference type="Proteomes" id="UP001500866"/>
    </source>
</evidence>
<dbReference type="EMBL" id="BAAADS010000018">
    <property type="protein sequence ID" value="GAA0608318.1"/>
    <property type="molecule type" value="Genomic_DNA"/>
</dbReference>
<sequence length="41" mass="4738">MINKIGQIMLYVNNQEEAVTFWTEKVGFHVISDDNDGHGMR</sequence>
<dbReference type="Gene3D" id="3.10.180.10">
    <property type="entry name" value="2,3-Dihydroxybiphenyl 1,2-Dioxygenase, domain 1"/>
    <property type="match status" value="1"/>
</dbReference>
<dbReference type="PANTHER" id="PTHR36437:SF2">
    <property type="entry name" value="GLYOXALASE_BLEOMYCIN RESISTANCE PROTEIN_DIOXYGENASE"/>
    <property type="match status" value="1"/>
</dbReference>
<dbReference type="InterPro" id="IPR037523">
    <property type="entry name" value="VOC_core"/>
</dbReference>